<dbReference type="AlphaFoldDB" id="A0AA36IMC1"/>
<sequence length="212" mass="23532">FDRNDSETWKRLSETETGRYYDARLGNVLGQALEDWAFKGHLSNWLHPGDGGASFKFHEKDPIYELAQRIPVKQGSLLIWDQRCVHGSRPNCSARVRMAQFIRAVRRSSLNKDRAVARARAVLQKVQAAGHLNEVSSVGYEVFGFSDLPEEEYARAKGLNHCCARAGFVGLNCLVQVFLAGERLKLRHCFTMVPAAFSTAGAAFGASWGDAA</sequence>
<accession>A0AA36IMC1</accession>
<evidence type="ECO:0000313" key="1">
    <source>
        <dbReference type="EMBL" id="CAJ1390190.1"/>
    </source>
</evidence>
<proteinExistence type="predicted"/>
<reference evidence="1" key="1">
    <citation type="submission" date="2023-08" db="EMBL/GenBank/DDBJ databases">
        <authorList>
            <person name="Chen Y."/>
            <person name="Shah S."/>
            <person name="Dougan E. K."/>
            <person name="Thang M."/>
            <person name="Chan C."/>
        </authorList>
    </citation>
    <scope>NUCLEOTIDE SEQUENCE</scope>
</reference>
<protein>
    <submittedName>
        <fullName evidence="1">Uncharacterized protein</fullName>
    </submittedName>
</protein>
<organism evidence="1 2">
    <name type="scientific">Effrenium voratum</name>
    <dbReference type="NCBI Taxonomy" id="2562239"/>
    <lineage>
        <taxon>Eukaryota</taxon>
        <taxon>Sar</taxon>
        <taxon>Alveolata</taxon>
        <taxon>Dinophyceae</taxon>
        <taxon>Suessiales</taxon>
        <taxon>Symbiodiniaceae</taxon>
        <taxon>Effrenium</taxon>
    </lineage>
</organism>
<dbReference type="SUPFAM" id="SSF51197">
    <property type="entry name" value="Clavaminate synthase-like"/>
    <property type="match status" value="1"/>
</dbReference>
<dbReference type="Gene3D" id="2.60.120.620">
    <property type="entry name" value="q2cbj1_9rhob like domain"/>
    <property type="match status" value="1"/>
</dbReference>
<dbReference type="Pfam" id="PF05721">
    <property type="entry name" value="PhyH"/>
    <property type="match status" value="1"/>
</dbReference>
<evidence type="ECO:0000313" key="2">
    <source>
        <dbReference type="Proteomes" id="UP001178507"/>
    </source>
</evidence>
<feature type="non-terminal residue" evidence="1">
    <location>
        <position position="1"/>
    </location>
</feature>
<dbReference type="EMBL" id="CAUJNA010002023">
    <property type="protein sequence ID" value="CAJ1390190.1"/>
    <property type="molecule type" value="Genomic_DNA"/>
</dbReference>
<name>A0AA36IMC1_9DINO</name>
<keyword evidence="2" id="KW-1185">Reference proteome</keyword>
<comment type="caution">
    <text evidence="1">The sequence shown here is derived from an EMBL/GenBank/DDBJ whole genome shotgun (WGS) entry which is preliminary data.</text>
</comment>
<dbReference type="InterPro" id="IPR008775">
    <property type="entry name" value="Phytyl_CoA_dOase-like"/>
</dbReference>
<dbReference type="Proteomes" id="UP001178507">
    <property type="component" value="Unassembled WGS sequence"/>
</dbReference>
<gene>
    <name evidence="1" type="ORF">EVOR1521_LOCUS15673</name>
</gene>